<dbReference type="GO" id="GO:0007018">
    <property type="term" value="P:microtubule-based movement"/>
    <property type="evidence" value="ECO:0007669"/>
    <property type="project" value="InterPro"/>
</dbReference>
<feature type="compositionally biased region" description="Low complexity" evidence="1">
    <location>
        <begin position="444"/>
        <end position="461"/>
    </location>
</feature>
<dbReference type="GO" id="GO:0051959">
    <property type="term" value="F:dynein light intermediate chain binding"/>
    <property type="evidence" value="ECO:0007669"/>
    <property type="project" value="InterPro"/>
</dbReference>
<feature type="compositionally biased region" description="Low complexity" evidence="1">
    <location>
        <begin position="474"/>
        <end position="492"/>
    </location>
</feature>
<name>A0A9D3Y1R7_DREPO</name>
<protein>
    <recommendedName>
        <fullName evidence="2">Dynein heavy chain C-terminal domain-containing protein</fullName>
    </recommendedName>
</protein>
<dbReference type="InterPro" id="IPR026983">
    <property type="entry name" value="DHC"/>
</dbReference>
<comment type="caution">
    <text evidence="3">The sequence shown here is derived from an EMBL/GenBank/DDBJ whole genome shotgun (WGS) entry which is preliminary data.</text>
</comment>
<reference evidence="3" key="1">
    <citation type="journal article" date="2019" name="bioRxiv">
        <title>The Genome of the Zebra Mussel, Dreissena polymorpha: A Resource for Invasive Species Research.</title>
        <authorList>
            <person name="McCartney M.A."/>
            <person name="Auch B."/>
            <person name="Kono T."/>
            <person name="Mallez S."/>
            <person name="Zhang Y."/>
            <person name="Obille A."/>
            <person name="Becker A."/>
            <person name="Abrahante J.E."/>
            <person name="Garbe J."/>
            <person name="Badalamenti J.P."/>
            <person name="Herman A."/>
            <person name="Mangelson H."/>
            <person name="Liachko I."/>
            <person name="Sullivan S."/>
            <person name="Sone E.D."/>
            <person name="Koren S."/>
            <person name="Silverstein K.A.T."/>
            <person name="Beckman K.B."/>
            <person name="Gohl D.M."/>
        </authorList>
    </citation>
    <scope>NUCLEOTIDE SEQUENCE</scope>
    <source>
        <strain evidence="3">Duluth1</strain>
        <tissue evidence="3">Whole animal</tissue>
    </source>
</reference>
<dbReference type="Gene3D" id="3.10.490.20">
    <property type="match status" value="1"/>
</dbReference>
<dbReference type="Proteomes" id="UP000828390">
    <property type="component" value="Unassembled WGS sequence"/>
</dbReference>
<gene>
    <name evidence="3" type="ORF">DPMN_194787</name>
</gene>
<dbReference type="Gene3D" id="1.20.1270.280">
    <property type="match status" value="1"/>
</dbReference>
<keyword evidence="4" id="KW-1185">Reference proteome</keyword>
<evidence type="ECO:0000313" key="4">
    <source>
        <dbReference type="Proteomes" id="UP000828390"/>
    </source>
</evidence>
<organism evidence="3 4">
    <name type="scientific">Dreissena polymorpha</name>
    <name type="common">Zebra mussel</name>
    <name type="synonym">Mytilus polymorpha</name>
    <dbReference type="NCBI Taxonomy" id="45954"/>
    <lineage>
        <taxon>Eukaryota</taxon>
        <taxon>Metazoa</taxon>
        <taxon>Spiralia</taxon>
        <taxon>Lophotrochozoa</taxon>
        <taxon>Mollusca</taxon>
        <taxon>Bivalvia</taxon>
        <taxon>Autobranchia</taxon>
        <taxon>Heteroconchia</taxon>
        <taxon>Euheterodonta</taxon>
        <taxon>Imparidentia</taxon>
        <taxon>Neoheterodontei</taxon>
        <taxon>Myida</taxon>
        <taxon>Dreissenoidea</taxon>
        <taxon>Dreissenidae</taxon>
        <taxon>Dreissena</taxon>
    </lineage>
</organism>
<dbReference type="PANTHER" id="PTHR46961">
    <property type="entry name" value="DYNEIN HEAVY CHAIN 1, AXONEMAL-LIKE PROTEIN"/>
    <property type="match status" value="1"/>
</dbReference>
<dbReference type="Pfam" id="PF18199">
    <property type="entry name" value="Dynein_C"/>
    <property type="match status" value="1"/>
</dbReference>
<evidence type="ECO:0000313" key="3">
    <source>
        <dbReference type="EMBL" id="KAH3692337.1"/>
    </source>
</evidence>
<evidence type="ECO:0000256" key="1">
    <source>
        <dbReference type="SAM" id="MobiDB-lite"/>
    </source>
</evidence>
<feature type="compositionally biased region" description="Basic and acidic residues" evidence="1">
    <location>
        <begin position="529"/>
        <end position="541"/>
    </location>
</feature>
<dbReference type="GO" id="GO:0030286">
    <property type="term" value="C:dynein complex"/>
    <property type="evidence" value="ECO:0007669"/>
    <property type="project" value="InterPro"/>
</dbReference>
<dbReference type="GO" id="GO:0045505">
    <property type="term" value="F:dynein intermediate chain binding"/>
    <property type="evidence" value="ECO:0007669"/>
    <property type="project" value="InterPro"/>
</dbReference>
<feature type="compositionally biased region" description="Acidic residues" evidence="1">
    <location>
        <begin position="547"/>
        <end position="556"/>
    </location>
</feature>
<feature type="region of interest" description="Disordered" evidence="1">
    <location>
        <begin position="363"/>
        <end position="556"/>
    </location>
</feature>
<accession>A0A9D3Y1R7</accession>
<sequence length="556" mass="61717">MDQMFETQNMEAGDIATSQAHVVNVKRLRSALDICVEELPPLLELGQVPDIATTRDYDFPYHRPSVISIATASSTMMPETLGYVLLQECLWLNSLLCHIRQQISQLQEQLLSGPEALPRDHMTSVLSLQEEHVPVSWIHPNSQPSTHSLVSWLQDIAKRYSQLQTFVKCGMVPTYTDNGITENPVIGHGRLNKLWLGGLVNPEAMLTALRQEKAVVSQCSIEDIVFECVVLDTDNTAEYDVDEGGMFITNVHLQGAAWDYDNDCLMDATGSLFAIPSIYLKPVLRTESPDPQTQENRSKKIYNCPVYMNRSRQYKITELQLNCPPPVDTWYLARVALVLDAGLPEDGVRKSRSYLLNLRQPALMAEESEGESEEADEELEELEPDEESDTEEIGHSEPSQLSYRPMSPKAPPLPPGLGLLRERHMEEDEPESAKTKGGKKTPTRKTPSQTPTKTTPRKTPSLPAFNENGNAKQKTPSPGPGKKTPSPKAGSPQGQERSAPSPGGRLSKQGSKGQVFRGSNKEVNVSQEEEPRAFSQAHEDPVTQVEVEADADTDQR</sequence>
<feature type="domain" description="Dynein heavy chain C-terminal" evidence="2">
    <location>
        <begin position="73"/>
        <end position="339"/>
    </location>
</feature>
<evidence type="ECO:0000259" key="2">
    <source>
        <dbReference type="Pfam" id="PF18199"/>
    </source>
</evidence>
<feature type="compositionally biased region" description="Basic and acidic residues" evidence="1">
    <location>
        <begin position="420"/>
        <end position="434"/>
    </location>
</feature>
<dbReference type="EMBL" id="JAIWYP010000023">
    <property type="protein sequence ID" value="KAH3692337.1"/>
    <property type="molecule type" value="Genomic_DNA"/>
</dbReference>
<dbReference type="AlphaFoldDB" id="A0A9D3Y1R7"/>
<reference evidence="3" key="2">
    <citation type="submission" date="2020-11" db="EMBL/GenBank/DDBJ databases">
        <authorList>
            <person name="McCartney M.A."/>
            <person name="Auch B."/>
            <person name="Kono T."/>
            <person name="Mallez S."/>
            <person name="Becker A."/>
            <person name="Gohl D.M."/>
            <person name="Silverstein K.A.T."/>
            <person name="Koren S."/>
            <person name="Bechman K.B."/>
            <person name="Herman A."/>
            <person name="Abrahante J.E."/>
            <person name="Garbe J."/>
        </authorList>
    </citation>
    <scope>NUCLEOTIDE SEQUENCE</scope>
    <source>
        <strain evidence="3">Duluth1</strain>
        <tissue evidence="3">Whole animal</tissue>
    </source>
</reference>
<dbReference type="InterPro" id="IPR043160">
    <property type="entry name" value="Dynein_C_barrel"/>
</dbReference>
<proteinExistence type="predicted"/>
<dbReference type="InterPro" id="IPR041228">
    <property type="entry name" value="Dynein_C"/>
</dbReference>
<feature type="compositionally biased region" description="Acidic residues" evidence="1">
    <location>
        <begin position="366"/>
        <end position="391"/>
    </location>
</feature>
<dbReference type="PANTHER" id="PTHR46961:SF21">
    <property type="entry name" value="LOW QUALITY PROTEIN: DYNEIN BETA CHAIN, FLAGELLAR OUTER ARM-LIKE"/>
    <property type="match status" value="1"/>
</dbReference>